<dbReference type="OrthoDB" id="8963224at2759"/>
<proteinExistence type="predicted"/>
<keyword evidence="3" id="KW-0472">Membrane</keyword>
<protein>
    <recommendedName>
        <fullName evidence="7">Ig-like domain-containing protein</fullName>
    </recommendedName>
</protein>
<dbReference type="GO" id="GO:0009897">
    <property type="term" value="C:external side of plasma membrane"/>
    <property type="evidence" value="ECO:0007669"/>
    <property type="project" value="TreeGrafter"/>
</dbReference>
<dbReference type="GeneID" id="100447864"/>
<keyword evidence="6" id="KW-1185">Reference proteome</keyword>
<keyword evidence="2" id="KW-0732">Signal</keyword>
<dbReference type="PANTHER" id="PTHR12080">
    <property type="entry name" value="SIGNALING LYMPHOCYTIC ACTIVATION MOLECULE"/>
    <property type="match status" value="1"/>
</dbReference>
<gene>
    <name evidence="5" type="primary">LOC100447864</name>
</gene>
<dbReference type="AlphaFoldDB" id="H2N4Z0"/>
<comment type="subcellular location">
    <subcellularLocation>
        <location evidence="1">Membrane</location>
    </subcellularLocation>
</comment>
<evidence type="ECO:0000256" key="3">
    <source>
        <dbReference type="ARBA" id="ARBA00023136"/>
    </source>
</evidence>
<keyword evidence="4" id="KW-0325">Glycoprotein</keyword>
<dbReference type="KEGG" id="pon:100447864"/>
<dbReference type="Proteomes" id="UP000001595">
    <property type="component" value="Chromosome 1"/>
</dbReference>
<evidence type="ECO:0000313" key="6">
    <source>
        <dbReference type="Proteomes" id="UP000001595"/>
    </source>
</evidence>
<reference evidence="5 6" key="1">
    <citation type="submission" date="2008-02" db="EMBL/GenBank/DDBJ databases">
        <title>A 6x draft sequence assembly of the Pongo pygmaeus abelii genome.</title>
        <authorList>
            <person name="Wilson R.K."/>
            <person name="Mardis E."/>
        </authorList>
    </citation>
    <scope>NUCLEOTIDE SEQUENCE [LARGE SCALE GENOMIC DNA]</scope>
</reference>
<evidence type="ECO:0000256" key="4">
    <source>
        <dbReference type="ARBA" id="ARBA00023180"/>
    </source>
</evidence>
<dbReference type="OMA" id="KWIFLGN"/>
<sequence length="167" mass="18329">MEDTGFYSARIATETSAKPSSYTLRIFKQLPRPQVRVDSIISENGICNAILRCSVEEGGETITCEWTSMGPGAAVSHVGSVLYGSWSLHDLDWIYTCTALNPVSYSNSTPILAVQLCASSKAAEGIYCPVKWIFLGNRLLLLLFLGVLRTWHIQAQVFSKPLRPNSG</sequence>
<dbReference type="GeneTree" id="ENSGT01030000234540"/>
<accession>H2N4Z0</accession>
<organism evidence="5 6">
    <name type="scientific">Pongo abelii</name>
    <name type="common">Sumatran orangutan</name>
    <name type="synonym">Pongo pygmaeus abelii</name>
    <dbReference type="NCBI Taxonomy" id="9601"/>
    <lineage>
        <taxon>Eukaryota</taxon>
        <taxon>Metazoa</taxon>
        <taxon>Chordata</taxon>
        <taxon>Craniata</taxon>
        <taxon>Vertebrata</taxon>
        <taxon>Euteleostomi</taxon>
        <taxon>Mammalia</taxon>
        <taxon>Eutheria</taxon>
        <taxon>Euarchontoglires</taxon>
        <taxon>Primates</taxon>
        <taxon>Haplorrhini</taxon>
        <taxon>Catarrhini</taxon>
        <taxon>Hominidae</taxon>
        <taxon>Pongo</taxon>
    </lineage>
</organism>
<reference evidence="5" key="3">
    <citation type="submission" date="2025-09" db="UniProtKB">
        <authorList>
            <consortium name="Ensembl"/>
        </authorList>
    </citation>
    <scope>IDENTIFICATION</scope>
</reference>
<evidence type="ECO:0008006" key="7">
    <source>
        <dbReference type="Google" id="ProtNLM"/>
    </source>
</evidence>
<dbReference type="Gene3D" id="2.60.40.10">
    <property type="entry name" value="Immunoglobulins"/>
    <property type="match status" value="1"/>
</dbReference>
<dbReference type="InterPro" id="IPR013783">
    <property type="entry name" value="Ig-like_fold"/>
</dbReference>
<name>H2N4Z0_PONAB</name>
<dbReference type="InterPro" id="IPR015631">
    <property type="entry name" value="CD2/SLAM_rcpt"/>
</dbReference>
<dbReference type="Ensembl" id="ENSPPYT00000000709.2">
    <property type="protein sequence ID" value="ENSPPYP00000000682.1"/>
    <property type="gene ID" value="ENSPPYG00000000583.2"/>
</dbReference>
<evidence type="ECO:0000256" key="2">
    <source>
        <dbReference type="ARBA" id="ARBA00022729"/>
    </source>
</evidence>
<dbReference type="GO" id="GO:0042110">
    <property type="term" value="P:T cell activation"/>
    <property type="evidence" value="ECO:0007669"/>
    <property type="project" value="TreeGrafter"/>
</dbReference>
<evidence type="ECO:0000313" key="5">
    <source>
        <dbReference type="Ensembl" id="ENSPPYP00000000682.1"/>
    </source>
</evidence>
<dbReference type="HOGENOM" id="CLU_1708381_0_0_1"/>
<dbReference type="PANTHER" id="PTHR12080:SF97">
    <property type="entry name" value="IG-LIKE DOMAIN-CONTAINING PROTEIN"/>
    <property type="match status" value="1"/>
</dbReference>
<dbReference type="InParanoid" id="H2N4Z0"/>
<reference evidence="5" key="2">
    <citation type="submission" date="2025-08" db="UniProtKB">
        <authorList>
            <consortium name="Ensembl"/>
        </authorList>
    </citation>
    <scope>IDENTIFICATION</scope>
</reference>
<evidence type="ECO:0000256" key="1">
    <source>
        <dbReference type="ARBA" id="ARBA00004370"/>
    </source>
</evidence>
<dbReference type="eggNOG" id="ENOG502SSRG">
    <property type="taxonomic scope" value="Eukaryota"/>
</dbReference>